<dbReference type="Proteomes" id="UP000794436">
    <property type="component" value="Unassembled WGS sequence"/>
</dbReference>
<gene>
    <name evidence="4" type="ORF">Poli38472_014760</name>
</gene>
<dbReference type="PANTHER" id="PTHR43248:SF3">
    <property type="entry name" value="AB HYDROLASE-1 DOMAIN-CONTAINING PROTEIN"/>
    <property type="match status" value="1"/>
</dbReference>
<dbReference type="OrthoDB" id="427735at2759"/>
<evidence type="ECO:0000256" key="2">
    <source>
        <dbReference type="ARBA" id="ARBA00022801"/>
    </source>
</evidence>
<keyword evidence="5" id="KW-1185">Reference proteome</keyword>
<dbReference type="InterPro" id="IPR029058">
    <property type="entry name" value="AB_hydrolase_fold"/>
</dbReference>
<evidence type="ECO:0000256" key="3">
    <source>
        <dbReference type="SAM" id="SignalP"/>
    </source>
</evidence>
<protein>
    <recommendedName>
        <fullName evidence="6">AB hydrolase-1 domain-containing protein</fullName>
    </recommendedName>
</protein>
<dbReference type="PANTHER" id="PTHR43248">
    <property type="entry name" value="2-SUCCINYL-6-HYDROXY-2,4-CYCLOHEXADIENE-1-CARBOXYLATE SYNTHASE"/>
    <property type="match status" value="1"/>
</dbReference>
<dbReference type="InterPro" id="IPR051601">
    <property type="entry name" value="Serine_prot/Carboxylest_S33"/>
</dbReference>
<feature type="chain" id="PRO_5035475739" description="AB hydrolase-1 domain-containing protein" evidence="3">
    <location>
        <begin position="23"/>
        <end position="555"/>
    </location>
</feature>
<comment type="similarity">
    <text evidence="1">Belongs to the peptidase S33 family.</text>
</comment>
<dbReference type="GO" id="GO:0016787">
    <property type="term" value="F:hydrolase activity"/>
    <property type="evidence" value="ECO:0007669"/>
    <property type="project" value="UniProtKB-KW"/>
</dbReference>
<evidence type="ECO:0000313" key="4">
    <source>
        <dbReference type="EMBL" id="TMW54989.1"/>
    </source>
</evidence>
<keyword evidence="2" id="KW-0378">Hydrolase</keyword>
<accession>A0A8K1FBM8</accession>
<dbReference type="AlphaFoldDB" id="A0A8K1FBM8"/>
<name>A0A8K1FBM8_PYTOL</name>
<keyword evidence="3" id="KW-0732">Signal</keyword>
<dbReference type="EMBL" id="SPLM01000151">
    <property type="protein sequence ID" value="TMW54989.1"/>
    <property type="molecule type" value="Genomic_DNA"/>
</dbReference>
<feature type="signal peptide" evidence="3">
    <location>
        <begin position="1"/>
        <end position="22"/>
    </location>
</feature>
<evidence type="ECO:0008006" key="6">
    <source>
        <dbReference type="Google" id="ProtNLM"/>
    </source>
</evidence>
<comment type="caution">
    <text evidence="4">The sequence shown here is derived from an EMBL/GenBank/DDBJ whole genome shotgun (WGS) entry which is preliminary data.</text>
</comment>
<proteinExistence type="inferred from homology"/>
<evidence type="ECO:0000313" key="5">
    <source>
        <dbReference type="Proteomes" id="UP000794436"/>
    </source>
</evidence>
<reference evidence="4" key="1">
    <citation type="submission" date="2019-03" db="EMBL/GenBank/DDBJ databases">
        <title>Long read genome sequence of the mycoparasitic Pythium oligandrum ATCC 38472 isolated from sugarbeet rhizosphere.</title>
        <authorList>
            <person name="Gaulin E."/>
        </authorList>
    </citation>
    <scope>NUCLEOTIDE SEQUENCE</scope>
    <source>
        <strain evidence="4">ATCC 38472_TT</strain>
    </source>
</reference>
<dbReference type="Gene3D" id="3.40.50.1820">
    <property type="entry name" value="alpha/beta hydrolase"/>
    <property type="match status" value="1"/>
</dbReference>
<organism evidence="4 5">
    <name type="scientific">Pythium oligandrum</name>
    <name type="common">Mycoparasitic fungus</name>
    <dbReference type="NCBI Taxonomy" id="41045"/>
    <lineage>
        <taxon>Eukaryota</taxon>
        <taxon>Sar</taxon>
        <taxon>Stramenopiles</taxon>
        <taxon>Oomycota</taxon>
        <taxon>Peronosporomycetes</taxon>
        <taxon>Pythiales</taxon>
        <taxon>Pythiaceae</taxon>
        <taxon>Pythium</taxon>
    </lineage>
</organism>
<dbReference type="SUPFAM" id="SSF53474">
    <property type="entry name" value="alpha/beta-Hydrolases"/>
    <property type="match status" value="1"/>
</dbReference>
<evidence type="ECO:0000256" key="1">
    <source>
        <dbReference type="ARBA" id="ARBA00010088"/>
    </source>
</evidence>
<sequence>MRVFRPFTFALGAVFASVSASAESLLADWAPCGSKFIVSFECSVATLPLCHKGVCDSDKTVEVQVKRVAGTKTASKAVWVLTGGADASSSKVEGSLDSLARALDGQADVYTMDIRGTGNSTLLGCKATDKYTTGAAVDFRVVADCAKDIYAQMDEQPASFSVTSAAKDVVSLIGEHKGDVFVYGSGIGSYLAARVMHMAPDNVKGYVLDRVVSEKRGNFAYAGSNRQQAATELAALCDKSPDCRKNYGESLSEDLRMKDIWNNLATKYDEAKSDPKYAECTKLLCGDCKDVSPSDMVRKLLEMGVPASSTATREEIPDVMETLWNCDDVKVLQKRMGGEGSFAEMLKEFQAEQETATADPAKEGPAEFFTQLIKHSEIWAHPSRSWEDAKKSIQSTTFGAYQTYDYAWHCVLSGNMTDPSCSALKEYGEQLSKPIDFSTIKDMQSLLYAPDDYYSKFATIPDGSSALLMTSKLDFEMPASWAKEQMSEMRGDSIQLIEFETNAHGSEFINTTPEDHNDCGTDILASYVLGGGDLDQIDMSCFDKFQPIDFKDMQS</sequence>